<accession>A0ABN7UMV2</accession>
<evidence type="ECO:0000313" key="2">
    <source>
        <dbReference type="Proteomes" id="UP000789901"/>
    </source>
</evidence>
<organism evidence="1 2">
    <name type="scientific">Gigaspora margarita</name>
    <dbReference type="NCBI Taxonomy" id="4874"/>
    <lineage>
        <taxon>Eukaryota</taxon>
        <taxon>Fungi</taxon>
        <taxon>Fungi incertae sedis</taxon>
        <taxon>Mucoromycota</taxon>
        <taxon>Glomeromycotina</taxon>
        <taxon>Glomeromycetes</taxon>
        <taxon>Diversisporales</taxon>
        <taxon>Gigasporaceae</taxon>
        <taxon>Gigaspora</taxon>
    </lineage>
</organism>
<comment type="caution">
    <text evidence="1">The sequence shown here is derived from an EMBL/GenBank/DDBJ whole genome shotgun (WGS) entry which is preliminary data.</text>
</comment>
<dbReference type="EMBL" id="CAJVQB010004438">
    <property type="protein sequence ID" value="CAG8635783.1"/>
    <property type="molecule type" value="Genomic_DNA"/>
</dbReference>
<dbReference type="Proteomes" id="UP000789901">
    <property type="component" value="Unassembled WGS sequence"/>
</dbReference>
<keyword evidence="2" id="KW-1185">Reference proteome</keyword>
<protein>
    <submittedName>
        <fullName evidence="1">38084_t:CDS:1</fullName>
    </submittedName>
</protein>
<sequence>MDTDNNTSVNWSDDVVLDFISKLIKEATEDISNISLIKPLVLKECQCAQTNTTQRSSPEPITNNQESICKDDNKNLEQVANKQEAINLLNTSINEKKKVVNVMAMELVEEIRAEDITQELRKGNK</sequence>
<proteinExistence type="predicted"/>
<name>A0ABN7UMV2_GIGMA</name>
<gene>
    <name evidence="1" type="ORF">GMARGA_LOCUS8576</name>
</gene>
<evidence type="ECO:0000313" key="1">
    <source>
        <dbReference type="EMBL" id="CAG8635783.1"/>
    </source>
</evidence>
<reference evidence="1 2" key="1">
    <citation type="submission" date="2021-06" db="EMBL/GenBank/DDBJ databases">
        <authorList>
            <person name="Kallberg Y."/>
            <person name="Tangrot J."/>
            <person name="Rosling A."/>
        </authorList>
    </citation>
    <scope>NUCLEOTIDE SEQUENCE [LARGE SCALE GENOMIC DNA]</scope>
    <source>
        <strain evidence="1 2">120-4 pot B 10/14</strain>
    </source>
</reference>